<reference evidence="8" key="2">
    <citation type="submission" date="2023-05" db="EMBL/GenBank/DDBJ databases">
        <authorList>
            <person name="Fouks B."/>
        </authorList>
    </citation>
    <scope>NUCLEOTIDE SEQUENCE</scope>
    <source>
        <strain evidence="8">Stay&amp;Tobe</strain>
        <tissue evidence="8">Testes</tissue>
    </source>
</reference>
<keyword evidence="4 7" id="KW-0812">Transmembrane</keyword>
<evidence type="ECO:0000256" key="4">
    <source>
        <dbReference type="ARBA" id="ARBA00022692"/>
    </source>
</evidence>
<feature type="transmembrane region" description="Helical" evidence="7">
    <location>
        <begin position="140"/>
        <end position="160"/>
    </location>
</feature>
<dbReference type="Proteomes" id="UP001233999">
    <property type="component" value="Unassembled WGS sequence"/>
</dbReference>
<feature type="transmembrane region" description="Helical" evidence="7">
    <location>
        <begin position="204"/>
        <end position="231"/>
    </location>
</feature>
<dbReference type="GO" id="GO:0005886">
    <property type="term" value="C:plasma membrane"/>
    <property type="evidence" value="ECO:0007669"/>
    <property type="project" value="TreeGrafter"/>
</dbReference>
<protein>
    <recommendedName>
        <fullName evidence="10">Equilibrative nucleoside transporter 3</fullName>
    </recommendedName>
</protein>
<comment type="similarity">
    <text evidence="2">Belongs to the SLC29A/ENT transporter (TC 2.A.57) family.</text>
</comment>
<evidence type="ECO:0000256" key="3">
    <source>
        <dbReference type="ARBA" id="ARBA00022448"/>
    </source>
</evidence>
<keyword evidence="6 7" id="KW-0472">Membrane</keyword>
<dbReference type="InterPro" id="IPR036259">
    <property type="entry name" value="MFS_trans_sf"/>
</dbReference>
<dbReference type="AlphaFoldDB" id="A0AAD7ZIH8"/>
<feature type="transmembrane region" description="Helical" evidence="7">
    <location>
        <begin position="172"/>
        <end position="197"/>
    </location>
</feature>
<dbReference type="PRINTS" id="PR01130">
    <property type="entry name" value="DERENTRNSPRT"/>
</dbReference>
<dbReference type="PIRSF" id="PIRSF016379">
    <property type="entry name" value="ENT"/>
    <property type="match status" value="1"/>
</dbReference>
<keyword evidence="5 7" id="KW-1133">Transmembrane helix</keyword>
<accession>A0AAD7ZIH8</accession>
<feature type="transmembrane region" description="Helical" evidence="7">
    <location>
        <begin position="304"/>
        <end position="324"/>
    </location>
</feature>
<feature type="transmembrane region" description="Helical" evidence="7">
    <location>
        <begin position="376"/>
        <end position="399"/>
    </location>
</feature>
<keyword evidence="9" id="KW-1185">Reference proteome</keyword>
<gene>
    <name evidence="8" type="ORF">L9F63_023675</name>
</gene>
<dbReference type="SUPFAM" id="SSF103473">
    <property type="entry name" value="MFS general substrate transporter"/>
    <property type="match status" value="1"/>
</dbReference>
<evidence type="ECO:0000256" key="7">
    <source>
        <dbReference type="SAM" id="Phobius"/>
    </source>
</evidence>
<dbReference type="PANTHER" id="PTHR10332">
    <property type="entry name" value="EQUILIBRATIVE NUCLEOSIDE TRANSPORTER"/>
    <property type="match status" value="1"/>
</dbReference>
<evidence type="ECO:0000313" key="8">
    <source>
        <dbReference type="EMBL" id="KAJ9581148.1"/>
    </source>
</evidence>
<dbReference type="GO" id="GO:0005337">
    <property type="term" value="F:nucleoside transmembrane transporter activity"/>
    <property type="evidence" value="ECO:0007669"/>
    <property type="project" value="InterPro"/>
</dbReference>
<sequence length="473" mass="52479">MEYSVNTRPLLQRSDSESDFEDDILEVNRSEDHQNDHVVVTSDLKPLFKIREPSDRYNLAYLIFYLLGMTTLLPWNFFITADDYWMYKFRNASSNSTEDDIKKTSLQAGFTAYLSDASWVANSIFALTHGKSAHQISLQIRMIGSLTCILLLFGLTTAFVKINTDQWQGAFFSITLVTVVLLNIASAILQGGLFGIVGKFSSRYITAVVGGQALGGIVAALAEILSLFVGASSTISAFVYFMVANGMLVLSLAAYWILSSSVFFRFHMLDKVEVSNMQYEPAVIQASETTSVRQISYKNILTKIWPYGFSVWMTFLVTLAMYPAVTVLINSQEKGNGNRWNDVYFVPVIGYLIFSTCDYMGRIFAGLLQRPRSKGWAVVLLSVLRVVFVPLLLLCNAQPRSHLPVLIQSDVYYIIIIVLFGLSNGYLANITLICVPRIVDSAEQETASSMMAAFLGIGLACGSALSLLMVNAL</sequence>
<name>A0AAD7ZIH8_DIPPU</name>
<proteinExistence type="inferred from homology"/>
<dbReference type="Gene3D" id="1.20.1250.20">
    <property type="entry name" value="MFS general substrate transporter like domains"/>
    <property type="match status" value="1"/>
</dbReference>
<feature type="transmembrane region" description="Helical" evidence="7">
    <location>
        <begin position="447"/>
        <end position="470"/>
    </location>
</feature>
<dbReference type="Pfam" id="PF01733">
    <property type="entry name" value="Nucleoside_tran"/>
    <property type="match status" value="1"/>
</dbReference>
<evidence type="ECO:0008006" key="10">
    <source>
        <dbReference type="Google" id="ProtNLM"/>
    </source>
</evidence>
<reference evidence="8" key="1">
    <citation type="journal article" date="2023" name="IScience">
        <title>Live-bearing cockroach genome reveals convergent evolutionary mechanisms linked to viviparity in insects and beyond.</title>
        <authorList>
            <person name="Fouks B."/>
            <person name="Harrison M.C."/>
            <person name="Mikhailova A.A."/>
            <person name="Marchal E."/>
            <person name="English S."/>
            <person name="Carruthers M."/>
            <person name="Jennings E.C."/>
            <person name="Chiamaka E.L."/>
            <person name="Frigard R.A."/>
            <person name="Pippel M."/>
            <person name="Attardo G.M."/>
            <person name="Benoit J.B."/>
            <person name="Bornberg-Bauer E."/>
            <person name="Tobe S.S."/>
        </authorList>
    </citation>
    <scope>NUCLEOTIDE SEQUENCE</scope>
    <source>
        <strain evidence="8">Stay&amp;Tobe</strain>
    </source>
</reference>
<evidence type="ECO:0000256" key="6">
    <source>
        <dbReference type="ARBA" id="ARBA00023136"/>
    </source>
</evidence>
<feature type="transmembrane region" description="Helical" evidence="7">
    <location>
        <begin position="237"/>
        <end position="258"/>
    </location>
</feature>
<evidence type="ECO:0000256" key="1">
    <source>
        <dbReference type="ARBA" id="ARBA00004141"/>
    </source>
</evidence>
<comment type="caution">
    <text evidence="8">The sequence shown here is derived from an EMBL/GenBank/DDBJ whole genome shotgun (WGS) entry which is preliminary data.</text>
</comment>
<dbReference type="PANTHER" id="PTHR10332:SF88">
    <property type="entry name" value="EQUILIBRATIVE NUCLEOSIDE TRANSPORTER 1, ISOFORM A"/>
    <property type="match status" value="1"/>
</dbReference>
<feature type="transmembrane region" description="Helical" evidence="7">
    <location>
        <begin position="344"/>
        <end position="364"/>
    </location>
</feature>
<keyword evidence="3" id="KW-0813">Transport</keyword>
<organism evidence="8 9">
    <name type="scientific">Diploptera punctata</name>
    <name type="common">Pacific beetle cockroach</name>
    <dbReference type="NCBI Taxonomy" id="6984"/>
    <lineage>
        <taxon>Eukaryota</taxon>
        <taxon>Metazoa</taxon>
        <taxon>Ecdysozoa</taxon>
        <taxon>Arthropoda</taxon>
        <taxon>Hexapoda</taxon>
        <taxon>Insecta</taxon>
        <taxon>Pterygota</taxon>
        <taxon>Neoptera</taxon>
        <taxon>Polyneoptera</taxon>
        <taxon>Dictyoptera</taxon>
        <taxon>Blattodea</taxon>
        <taxon>Blaberoidea</taxon>
        <taxon>Blaberidae</taxon>
        <taxon>Diplopterinae</taxon>
        <taxon>Diploptera</taxon>
    </lineage>
</organism>
<comment type="subcellular location">
    <subcellularLocation>
        <location evidence="1">Membrane</location>
        <topology evidence="1">Multi-pass membrane protein</topology>
    </subcellularLocation>
</comment>
<dbReference type="InterPro" id="IPR002259">
    <property type="entry name" value="Eqnu_transpt"/>
</dbReference>
<evidence type="ECO:0000313" key="9">
    <source>
        <dbReference type="Proteomes" id="UP001233999"/>
    </source>
</evidence>
<dbReference type="EMBL" id="JASPKZ010008006">
    <property type="protein sequence ID" value="KAJ9581148.1"/>
    <property type="molecule type" value="Genomic_DNA"/>
</dbReference>
<feature type="transmembrane region" description="Helical" evidence="7">
    <location>
        <begin position="411"/>
        <end position="435"/>
    </location>
</feature>
<evidence type="ECO:0000256" key="2">
    <source>
        <dbReference type="ARBA" id="ARBA00007965"/>
    </source>
</evidence>
<evidence type="ECO:0000256" key="5">
    <source>
        <dbReference type="ARBA" id="ARBA00022989"/>
    </source>
</evidence>
<feature type="transmembrane region" description="Helical" evidence="7">
    <location>
        <begin position="59"/>
        <end position="79"/>
    </location>
</feature>